<dbReference type="InterPro" id="IPR001019">
    <property type="entry name" value="Gprotein_alpha_su"/>
</dbReference>
<protein>
    <submittedName>
        <fullName evidence="7">G Protein, Alpha subunit family member (Gpa-2)</fullName>
    </submittedName>
</protein>
<evidence type="ECO:0000256" key="3">
    <source>
        <dbReference type="ARBA" id="ARBA00023134"/>
    </source>
</evidence>
<evidence type="ECO:0000256" key="4">
    <source>
        <dbReference type="ARBA" id="ARBA00023224"/>
    </source>
</evidence>
<keyword evidence="3 5" id="KW-0342">GTP-binding</keyword>
<dbReference type="GO" id="GO:0001664">
    <property type="term" value="F:G protein-coupled receptor binding"/>
    <property type="evidence" value="ECO:0007669"/>
    <property type="project" value="TreeGrafter"/>
</dbReference>
<feature type="binding site" evidence="5">
    <location>
        <begin position="77"/>
        <end position="80"/>
    </location>
    <ligand>
        <name>GTP</name>
        <dbReference type="ChEBI" id="CHEBI:37565"/>
    </ligand>
</feature>
<dbReference type="GO" id="GO:0005737">
    <property type="term" value="C:cytoplasm"/>
    <property type="evidence" value="ECO:0007669"/>
    <property type="project" value="TreeGrafter"/>
</dbReference>
<keyword evidence="6" id="KW-0812">Transmembrane</keyword>
<dbReference type="Proteomes" id="UP000023152">
    <property type="component" value="Unassembled WGS sequence"/>
</dbReference>
<evidence type="ECO:0000256" key="6">
    <source>
        <dbReference type="SAM" id="Phobius"/>
    </source>
</evidence>
<accession>X6NSJ7</accession>
<dbReference type="GO" id="GO:0007188">
    <property type="term" value="P:adenylate cyclase-modulating G protein-coupled receptor signaling pathway"/>
    <property type="evidence" value="ECO:0007669"/>
    <property type="project" value="TreeGrafter"/>
</dbReference>
<dbReference type="PRINTS" id="PR00318">
    <property type="entry name" value="GPROTEINA"/>
</dbReference>
<dbReference type="PANTHER" id="PTHR10218:SF302">
    <property type="entry name" value="GUANINE NUCLEOTIDE-BINDING PROTEIN ALPHA-5 SUBUNIT"/>
    <property type="match status" value="1"/>
</dbReference>
<keyword evidence="4" id="KW-0807">Transducer</keyword>
<feature type="transmembrane region" description="Helical" evidence="6">
    <location>
        <begin position="98"/>
        <end position="121"/>
    </location>
</feature>
<keyword evidence="6" id="KW-1133">Transmembrane helix</keyword>
<evidence type="ECO:0000256" key="5">
    <source>
        <dbReference type="PIRSR" id="PIRSR601019-1"/>
    </source>
</evidence>
<comment type="caution">
    <text evidence="7">The sequence shown here is derived from an EMBL/GenBank/DDBJ whole genome shotgun (WGS) entry which is preliminary data.</text>
</comment>
<dbReference type="EMBL" id="ASPP01006143">
    <property type="protein sequence ID" value="ETO29270.1"/>
    <property type="molecule type" value="Genomic_DNA"/>
</dbReference>
<feature type="transmembrane region" description="Helical" evidence="6">
    <location>
        <begin position="136"/>
        <end position="156"/>
    </location>
</feature>
<feature type="transmembrane region" description="Helical" evidence="6">
    <location>
        <begin position="58"/>
        <end position="77"/>
    </location>
</feature>
<dbReference type="PANTHER" id="PTHR10218">
    <property type="entry name" value="GTP-BINDING PROTEIN ALPHA SUBUNIT"/>
    <property type="match status" value="1"/>
</dbReference>
<keyword evidence="1" id="KW-0479">Metal-binding</keyword>
<evidence type="ECO:0000256" key="1">
    <source>
        <dbReference type="ARBA" id="ARBA00022723"/>
    </source>
</evidence>
<dbReference type="AlphaFoldDB" id="X6NSJ7"/>
<evidence type="ECO:0000256" key="2">
    <source>
        <dbReference type="ARBA" id="ARBA00022741"/>
    </source>
</evidence>
<dbReference type="SUPFAM" id="SSF52540">
    <property type="entry name" value="P-loop containing nucleoside triphosphate hydrolases"/>
    <property type="match status" value="1"/>
</dbReference>
<dbReference type="GO" id="GO:0046872">
    <property type="term" value="F:metal ion binding"/>
    <property type="evidence" value="ECO:0007669"/>
    <property type="project" value="UniProtKB-KW"/>
</dbReference>
<evidence type="ECO:0000313" key="7">
    <source>
        <dbReference type="EMBL" id="ETO29270.1"/>
    </source>
</evidence>
<reference evidence="7 8" key="1">
    <citation type="journal article" date="2013" name="Curr. Biol.">
        <title>The Genome of the Foraminiferan Reticulomyxa filosa.</title>
        <authorList>
            <person name="Glockner G."/>
            <person name="Hulsmann N."/>
            <person name="Schleicher M."/>
            <person name="Noegel A.A."/>
            <person name="Eichinger L."/>
            <person name="Gallinger C."/>
            <person name="Pawlowski J."/>
            <person name="Sierra R."/>
            <person name="Euteneuer U."/>
            <person name="Pillet L."/>
            <person name="Moustafa A."/>
            <person name="Platzer M."/>
            <person name="Groth M."/>
            <person name="Szafranski K."/>
            <person name="Schliwa M."/>
        </authorList>
    </citation>
    <scope>NUCLEOTIDE SEQUENCE [LARGE SCALE GENOMIC DNA]</scope>
</reference>
<dbReference type="GO" id="GO:0031683">
    <property type="term" value="F:G-protein beta/gamma-subunit complex binding"/>
    <property type="evidence" value="ECO:0007669"/>
    <property type="project" value="InterPro"/>
</dbReference>
<sequence>MSYFDNVAGVIFVTALNHYNAVLFEDEEKNAMHEAVKLFEQFANIHAFEKAGVQIFDFFLIFFFFVPVAFQMILFLNKNDLFMQQLKIVPLNVCFDKDAGWLVFLLVVFVFVCSIYVFYVYTPAYLLNVQYAKTRIFFFFFFLHIITTLPFAHTLLKLLSSYDK</sequence>
<dbReference type="Gene3D" id="3.40.50.300">
    <property type="entry name" value="P-loop containing nucleotide triphosphate hydrolases"/>
    <property type="match status" value="1"/>
</dbReference>
<keyword evidence="2 5" id="KW-0547">Nucleotide-binding</keyword>
<dbReference type="GO" id="GO:0003924">
    <property type="term" value="F:GTPase activity"/>
    <property type="evidence" value="ECO:0007669"/>
    <property type="project" value="InterPro"/>
</dbReference>
<dbReference type="GO" id="GO:0005834">
    <property type="term" value="C:heterotrimeric G-protein complex"/>
    <property type="evidence" value="ECO:0007669"/>
    <property type="project" value="TreeGrafter"/>
</dbReference>
<name>X6NSJ7_RETFI</name>
<keyword evidence="6" id="KW-0472">Membrane</keyword>
<evidence type="ECO:0000313" key="8">
    <source>
        <dbReference type="Proteomes" id="UP000023152"/>
    </source>
</evidence>
<gene>
    <name evidence="7" type="ORF">RFI_07853</name>
</gene>
<proteinExistence type="predicted"/>
<dbReference type="GO" id="GO:0005525">
    <property type="term" value="F:GTP binding"/>
    <property type="evidence" value="ECO:0007669"/>
    <property type="project" value="UniProtKB-KW"/>
</dbReference>
<dbReference type="InterPro" id="IPR027417">
    <property type="entry name" value="P-loop_NTPase"/>
</dbReference>
<keyword evidence="8" id="KW-1185">Reference proteome</keyword>
<organism evidence="7 8">
    <name type="scientific">Reticulomyxa filosa</name>
    <dbReference type="NCBI Taxonomy" id="46433"/>
    <lineage>
        <taxon>Eukaryota</taxon>
        <taxon>Sar</taxon>
        <taxon>Rhizaria</taxon>
        <taxon>Retaria</taxon>
        <taxon>Foraminifera</taxon>
        <taxon>Monothalamids</taxon>
        <taxon>Reticulomyxidae</taxon>
        <taxon>Reticulomyxa</taxon>
    </lineage>
</organism>